<evidence type="ECO:0000313" key="2">
    <source>
        <dbReference type="Proteomes" id="UP001172457"/>
    </source>
</evidence>
<dbReference type="AlphaFoldDB" id="A0AA38TNT5"/>
<dbReference type="EMBL" id="JARYMX010000003">
    <property type="protein sequence ID" value="KAJ9557476.1"/>
    <property type="molecule type" value="Genomic_DNA"/>
</dbReference>
<dbReference type="Proteomes" id="UP001172457">
    <property type="component" value="Chromosome 3"/>
</dbReference>
<sequence>MVLSVMFLVKRGKNMRLIPYASVIRSIMYVMLCTRLDVAYSVKPIGWDVTNILKYLRRTKDFSLVYRGSVDEINVFQTDRDGFKSQGYVFTLNGGAISLKSSKEDMIAYSIIETEYIAPSDATYCVLQFFIWVLLMEVPYVLDL</sequence>
<organism evidence="1 2">
    <name type="scientific">Centaurea solstitialis</name>
    <name type="common">yellow star-thistle</name>
    <dbReference type="NCBI Taxonomy" id="347529"/>
    <lineage>
        <taxon>Eukaryota</taxon>
        <taxon>Viridiplantae</taxon>
        <taxon>Streptophyta</taxon>
        <taxon>Embryophyta</taxon>
        <taxon>Tracheophyta</taxon>
        <taxon>Spermatophyta</taxon>
        <taxon>Magnoliopsida</taxon>
        <taxon>eudicotyledons</taxon>
        <taxon>Gunneridae</taxon>
        <taxon>Pentapetalae</taxon>
        <taxon>asterids</taxon>
        <taxon>campanulids</taxon>
        <taxon>Asterales</taxon>
        <taxon>Asteraceae</taxon>
        <taxon>Carduoideae</taxon>
        <taxon>Cardueae</taxon>
        <taxon>Centaureinae</taxon>
        <taxon>Centaurea</taxon>
    </lineage>
</organism>
<name>A0AA38TNT5_9ASTR</name>
<proteinExistence type="predicted"/>
<protein>
    <submittedName>
        <fullName evidence="1">Uncharacterized protein</fullName>
    </submittedName>
</protein>
<evidence type="ECO:0000313" key="1">
    <source>
        <dbReference type="EMBL" id="KAJ9557476.1"/>
    </source>
</evidence>
<comment type="caution">
    <text evidence="1">The sequence shown here is derived from an EMBL/GenBank/DDBJ whole genome shotgun (WGS) entry which is preliminary data.</text>
</comment>
<gene>
    <name evidence="1" type="ORF">OSB04_012090</name>
</gene>
<keyword evidence="2" id="KW-1185">Reference proteome</keyword>
<reference evidence="1" key="1">
    <citation type="submission" date="2023-03" db="EMBL/GenBank/DDBJ databases">
        <title>Chromosome-scale reference genome and RAD-based genetic map of yellow starthistle (Centaurea solstitialis) reveal putative structural variation and QTLs associated with invader traits.</title>
        <authorList>
            <person name="Reatini B."/>
            <person name="Cang F.A."/>
            <person name="Jiang Q."/>
            <person name="Mckibben M.T.W."/>
            <person name="Barker M.S."/>
            <person name="Rieseberg L.H."/>
            <person name="Dlugosch K.M."/>
        </authorList>
    </citation>
    <scope>NUCLEOTIDE SEQUENCE</scope>
    <source>
        <strain evidence="1">CAN-66</strain>
        <tissue evidence="1">Leaf</tissue>
    </source>
</reference>
<accession>A0AA38TNT5</accession>